<organism evidence="2 3">
    <name type="scientific">Streptomyces katrae</name>
    <dbReference type="NCBI Taxonomy" id="68223"/>
    <lineage>
        <taxon>Bacteria</taxon>
        <taxon>Bacillati</taxon>
        <taxon>Actinomycetota</taxon>
        <taxon>Actinomycetes</taxon>
        <taxon>Kitasatosporales</taxon>
        <taxon>Streptomycetaceae</taxon>
        <taxon>Streptomyces</taxon>
    </lineage>
</organism>
<accession>A0ABT7GY11</accession>
<evidence type="ECO:0000313" key="3">
    <source>
        <dbReference type="Proteomes" id="UP001223390"/>
    </source>
</evidence>
<dbReference type="EMBL" id="JASITI010000028">
    <property type="protein sequence ID" value="MDK9498283.1"/>
    <property type="molecule type" value="Genomic_DNA"/>
</dbReference>
<comment type="caution">
    <text evidence="2">The sequence shown here is derived from an EMBL/GenBank/DDBJ whole genome shotgun (WGS) entry which is preliminary data.</text>
</comment>
<reference evidence="2 3" key="1">
    <citation type="submission" date="2023-05" db="EMBL/GenBank/DDBJ databases">
        <title>Sequencing and Assembly of Streptomyces sp. NP73.</title>
        <authorList>
            <person name="Konwar A.N."/>
            <person name="Saikia K."/>
            <person name="Thakur D."/>
        </authorList>
    </citation>
    <scope>NUCLEOTIDE SEQUENCE [LARGE SCALE GENOMIC DNA]</scope>
    <source>
        <strain evidence="2 3">NP73</strain>
    </source>
</reference>
<feature type="region of interest" description="Disordered" evidence="1">
    <location>
        <begin position="438"/>
        <end position="478"/>
    </location>
</feature>
<protein>
    <recommendedName>
        <fullName evidence="4">WXG100 family type VII secretion target</fullName>
    </recommendedName>
</protein>
<evidence type="ECO:0000256" key="1">
    <source>
        <dbReference type="SAM" id="MobiDB-lite"/>
    </source>
</evidence>
<gene>
    <name evidence="2" type="ORF">QEZ40_003234</name>
</gene>
<name>A0ABT7GY11_9ACTN</name>
<keyword evidence="3" id="KW-1185">Reference proteome</keyword>
<dbReference type="Proteomes" id="UP001223390">
    <property type="component" value="Unassembled WGS sequence"/>
</dbReference>
<proteinExistence type="predicted"/>
<dbReference type="RefSeq" id="WP_285344008.1">
    <property type="nucleotide sequence ID" value="NZ_JASITI010000028.1"/>
</dbReference>
<evidence type="ECO:0008006" key="4">
    <source>
        <dbReference type="Google" id="ProtNLM"/>
    </source>
</evidence>
<feature type="compositionally biased region" description="Basic and acidic residues" evidence="1">
    <location>
        <begin position="461"/>
        <end position="478"/>
    </location>
</feature>
<evidence type="ECO:0000313" key="2">
    <source>
        <dbReference type="EMBL" id="MDK9498283.1"/>
    </source>
</evidence>
<sequence>MNYDQLMQVDLAKLEAAVADWKRVAGDVERLGGEARGGLKAKADGARWEGVNAGVTRGFVDKTVKEFGDLHTEARSVFGVLDDAHAELKGLQQQAKSLTEDARANGFTVSSGKDGGVVIAEQVCSTERSRRVTDLMRWYADTLTGIVAHAAEVDAAAVRSLRGAHGGDPNDAGHAVCTSLDQDMLPRALKLAALGGDANEQQQKELRRLWQSLGPESRGQMWAQHRDDLLAAGLLTPQVKRVSADKGAGRYGAESPGASDYWKLLQAKGMSTTGDFIGMTDAARHMDHYLRGTGTTLDLDVDRMLTDSANLRAKAAELRADEQDDWRRQALEAFEKSGGRPVAIPVETSSDGYHHAEKSVGAERNWFLAVGSAMTNSTGVVTAVPGPDGKPQVSIDYQVNVWDRYNWDAKKATPIGPTSVTDADMARLHTTGLAREFDMRGSSSVQQHDLGSGGPGPAPEDPGRDGTRSDLGRNGDAR</sequence>